<dbReference type="AlphaFoldDB" id="A0AAE4RA85"/>
<comment type="caution">
    <text evidence="1">The sequence shown here is derived from an EMBL/GenBank/DDBJ whole genome shotgun (WGS) entry which is preliminary data.</text>
</comment>
<evidence type="ECO:0000313" key="2">
    <source>
        <dbReference type="Proteomes" id="UP001187143"/>
    </source>
</evidence>
<gene>
    <name evidence="1" type="ORF">R4F53_07480</name>
</gene>
<dbReference type="Proteomes" id="UP001187143">
    <property type="component" value="Unassembled WGS sequence"/>
</dbReference>
<sequence>MNRRSDYVFTELSHHTDDCVPVIQQYLDFLVRGDGRKAHCPFTETMLGKRQFYYDTSDFLLDEEEFFRAIAEMREFHARHSDRYLVVGVAYQNVDNFRQAVAAQGEVWRQKMRLELIAAGLTIAWTHPKNPLGTHTDRDKPVEPLWVSDIPLLMLRNLDKGDEPFMVSADSKTAFVLGMKYRESIPIAIRPGAMSPQLKSHYKLNALANLMNHVRLSSVRSVTADLGGDLTVLLKSGKTCAHAWSPEPAISEVMQNA</sequence>
<name>A0AAE4RA85_MYCIT</name>
<accession>A0AAE4RA85</accession>
<dbReference type="RefSeq" id="WP_225324690.1">
    <property type="nucleotide sequence ID" value="NZ_JAEKMV010000015.1"/>
</dbReference>
<reference evidence="1" key="1">
    <citation type="submission" date="2023-10" db="EMBL/GenBank/DDBJ databases">
        <title>Characterization and genome sequence of Mycobacterium intracellulare ABSURDO, a novel pathogenic isolate with three colony morphotypes that vary in growth and acid-fastness.</title>
        <authorList>
            <person name="Jude B.A."/>
            <person name="Robinson R.T."/>
        </authorList>
    </citation>
    <scope>NUCLEOTIDE SEQUENCE</scope>
    <source>
        <strain evidence="1">ABSURDO Component B</strain>
    </source>
</reference>
<dbReference type="EMBL" id="JAWLLD010000006">
    <property type="protein sequence ID" value="MDV7012136.1"/>
    <property type="molecule type" value="Genomic_DNA"/>
</dbReference>
<proteinExistence type="predicted"/>
<organism evidence="1 2">
    <name type="scientific">Mycobacterium intracellulare</name>
    <dbReference type="NCBI Taxonomy" id="1767"/>
    <lineage>
        <taxon>Bacteria</taxon>
        <taxon>Bacillati</taxon>
        <taxon>Actinomycetota</taxon>
        <taxon>Actinomycetes</taxon>
        <taxon>Mycobacteriales</taxon>
        <taxon>Mycobacteriaceae</taxon>
        <taxon>Mycobacterium</taxon>
        <taxon>Mycobacterium avium complex (MAC)</taxon>
    </lineage>
</organism>
<evidence type="ECO:0000313" key="1">
    <source>
        <dbReference type="EMBL" id="MDV7012136.1"/>
    </source>
</evidence>
<protein>
    <submittedName>
        <fullName evidence="1">1-aminocyclopropane-1-carboxylate synthase</fullName>
    </submittedName>
</protein>